<accession>A0A9P7AM05</accession>
<protein>
    <submittedName>
        <fullName evidence="1">Uncharacterized protein</fullName>
    </submittedName>
</protein>
<organism evidence="1 2">
    <name type="scientific">Suillus plorans</name>
    <dbReference type="NCBI Taxonomy" id="116603"/>
    <lineage>
        <taxon>Eukaryota</taxon>
        <taxon>Fungi</taxon>
        <taxon>Dikarya</taxon>
        <taxon>Basidiomycota</taxon>
        <taxon>Agaricomycotina</taxon>
        <taxon>Agaricomycetes</taxon>
        <taxon>Agaricomycetidae</taxon>
        <taxon>Boletales</taxon>
        <taxon>Suillineae</taxon>
        <taxon>Suillaceae</taxon>
        <taxon>Suillus</taxon>
    </lineage>
</organism>
<dbReference type="RefSeq" id="XP_041158928.1">
    <property type="nucleotide sequence ID" value="XM_041298056.1"/>
</dbReference>
<proteinExistence type="predicted"/>
<evidence type="ECO:0000313" key="2">
    <source>
        <dbReference type="Proteomes" id="UP000719766"/>
    </source>
</evidence>
<evidence type="ECO:0000313" key="1">
    <source>
        <dbReference type="EMBL" id="KAG1792291.1"/>
    </source>
</evidence>
<sequence length="120" mass="13364">MPIPLALEMLQLLHHQLPTGSPPTFSTIFRFITLASGLKDNILLVQAASHHPDSAPLVLSPAIQLFLAGSCDISESNVDTYWNVLRNVVWHGDGGASSIDMSLFTHHRWQHGIGEWYYFV</sequence>
<dbReference type="EMBL" id="JABBWE010000037">
    <property type="protein sequence ID" value="KAG1792291.1"/>
    <property type="molecule type" value="Genomic_DNA"/>
</dbReference>
<comment type="caution">
    <text evidence="1">The sequence shown here is derived from an EMBL/GenBank/DDBJ whole genome shotgun (WGS) entry which is preliminary data.</text>
</comment>
<keyword evidence="2" id="KW-1185">Reference proteome</keyword>
<dbReference type="GeneID" id="64591820"/>
<gene>
    <name evidence="1" type="ORF">HD556DRAFT_1239582</name>
</gene>
<dbReference type="AlphaFoldDB" id="A0A9P7AM05"/>
<dbReference type="OrthoDB" id="2501483at2759"/>
<reference evidence="1" key="1">
    <citation type="journal article" date="2020" name="New Phytol.">
        <title>Comparative genomics reveals dynamic genome evolution in host specialist ectomycorrhizal fungi.</title>
        <authorList>
            <person name="Lofgren L.A."/>
            <person name="Nguyen N.H."/>
            <person name="Vilgalys R."/>
            <person name="Ruytinx J."/>
            <person name="Liao H.L."/>
            <person name="Branco S."/>
            <person name="Kuo A."/>
            <person name="LaButti K."/>
            <person name="Lipzen A."/>
            <person name="Andreopoulos W."/>
            <person name="Pangilinan J."/>
            <person name="Riley R."/>
            <person name="Hundley H."/>
            <person name="Na H."/>
            <person name="Barry K."/>
            <person name="Grigoriev I.V."/>
            <person name="Stajich J.E."/>
            <person name="Kennedy P.G."/>
        </authorList>
    </citation>
    <scope>NUCLEOTIDE SEQUENCE</scope>
    <source>
        <strain evidence="1">S12</strain>
    </source>
</reference>
<name>A0A9P7AM05_9AGAM</name>
<dbReference type="Proteomes" id="UP000719766">
    <property type="component" value="Unassembled WGS sequence"/>
</dbReference>